<evidence type="ECO:0000256" key="2">
    <source>
        <dbReference type="ARBA" id="ARBA00023125"/>
    </source>
</evidence>
<keyword evidence="7" id="KW-1185">Reference proteome</keyword>
<protein>
    <submittedName>
        <fullName evidence="6">Transcriptional regulator, GntR family</fullName>
    </submittedName>
</protein>
<dbReference type="Pfam" id="PF00392">
    <property type="entry name" value="GntR"/>
    <property type="match status" value="1"/>
</dbReference>
<name>E0IGH2_9BACL</name>
<accession>E0IGH2</accession>
<dbReference type="AlphaFoldDB" id="E0IGH2"/>
<feature type="coiled-coil region" evidence="4">
    <location>
        <begin position="74"/>
        <end position="101"/>
    </location>
</feature>
<keyword evidence="2" id="KW-0238">DNA-binding</keyword>
<proteinExistence type="predicted"/>
<dbReference type="CDD" id="cd07377">
    <property type="entry name" value="WHTH_GntR"/>
    <property type="match status" value="1"/>
</dbReference>
<feature type="domain" description="HTH gntR-type" evidence="5">
    <location>
        <begin position="9"/>
        <end position="77"/>
    </location>
</feature>
<reference evidence="6 7" key="1">
    <citation type="submission" date="2010-07" db="EMBL/GenBank/DDBJ databases">
        <title>The draft genome of Paenibacillus curdlanolyticus YK9.</title>
        <authorList>
            <consortium name="US DOE Joint Genome Institute (JGI-PGF)"/>
            <person name="Lucas S."/>
            <person name="Copeland A."/>
            <person name="Lapidus A."/>
            <person name="Cheng J.-F."/>
            <person name="Bruce D."/>
            <person name="Goodwin L."/>
            <person name="Pitluck S."/>
            <person name="Land M.L."/>
            <person name="Hauser L."/>
            <person name="Chang Y.-J."/>
            <person name="Jeffries C."/>
            <person name="Anderson I.J."/>
            <person name="Johnson E."/>
            <person name="Loganathan U."/>
            <person name="Mulhopadhyay B."/>
            <person name="Kyrpides N."/>
            <person name="Woyke T.J."/>
        </authorList>
    </citation>
    <scope>NUCLEOTIDE SEQUENCE [LARGE SCALE GENOMIC DNA]</scope>
    <source>
        <strain evidence="6 7">YK9</strain>
    </source>
</reference>
<evidence type="ECO:0000256" key="4">
    <source>
        <dbReference type="SAM" id="Coils"/>
    </source>
</evidence>
<sequence length="136" mass="15420">MADNFSNTQPIYLQIVQRICRQLIAQEYKPGEKLPSVRDMAVQYGVNPNTVQRVNMELERIGVIESKRGQGMFVTSDTRQLMELRERIKEEQLERFAAEMRDLGYADIEIVEHVGSYLKRSRPSAGSVGGSEGGVQ</sequence>
<dbReference type="OrthoDB" id="362473at2"/>
<dbReference type="RefSeq" id="WP_006040743.1">
    <property type="nucleotide sequence ID" value="NZ_AEDD01000018.1"/>
</dbReference>
<keyword evidence="4" id="KW-0175">Coiled coil</keyword>
<dbReference type="GO" id="GO:0003700">
    <property type="term" value="F:DNA-binding transcription factor activity"/>
    <property type="evidence" value="ECO:0007669"/>
    <property type="project" value="InterPro"/>
</dbReference>
<keyword evidence="3" id="KW-0804">Transcription</keyword>
<evidence type="ECO:0000313" key="7">
    <source>
        <dbReference type="Proteomes" id="UP000005387"/>
    </source>
</evidence>
<dbReference type="STRING" id="717606.PaecuDRAFT_4765"/>
<dbReference type="InterPro" id="IPR036390">
    <property type="entry name" value="WH_DNA-bd_sf"/>
</dbReference>
<keyword evidence="1" id="KW-0805">Transcription regulation</keyword>
<dbReference type="PANTHER" id="PTHR38445:SF6">
    <property type="entry name" value="GNTR-FAMILY TRANSCRIPTIONAL REGULATOR"/>
    <property type="match status" value="1"/>
</dbReference>
<dbReference type="EMBL" id="AEDD01000018">
    <property type="protein sequence ID" value="EFM08412.1"/>
    <property type="molecule type" value="Genomic_DNA"/>
</dbReference>
<organism evidence="6 7">
    <name type="scientific">Paenibacillus curdlanolyticus YK9</name>
    <dbReference type="NCBI Taxonomy" id="717606"/>
    <lineage>
        <taxon>Bacteria</taxon>
        <taxon>Bacillati</taxon>
        <taxon>Bacillota</taxon>
        <taxon>Bacilli</taxon>
        <taxon>Bacillales</taxon>
        <taxon>Paenibacillaceae</taxon>
        <taxon>Paenibacillus</taxon>
    </lineage>
</organism>
<dbReference type="InterPro" id="IPR000524">
    <property type="entry name" value="Tscrpt_reg_HTH_GntR"/>
</dbReference>
<dbReference type="SUPFAM" id="SSF46785">
    <property type="entry name" value="Winged helix' DNA-binding domain"/>
    <property type="match status" value="1"/>
</dbReference>
<evidence type="ECO:0000259" key="5">
    <source>
        <dbReference type="PROSITE" id="PS50949"/>
    </source>
</evidence>
<gene>
    <name evidence="6" type="ORF">PaecuDRAFT_4765</name>
</gene>
<dbReference type="PROSITE" id="PS50949">
    <property type="entry name" value="HTH_GNTR"/>
    <property type="match status" value="1"/>
</dbReference>
<evidence type="ECO:0000256" key="3">
    <source>
        <dbReference type="ARBA" id="ARBA00023163"/>
    </source>
</evidence>
<dbReference type="eggNOG" id="COG1725">
    <property type="taxonomic scope" value="Bacteria"/>
</dbReference>
<dbReference type="SMART" id="SM00345">
    <property type="entry name" value="HTH_GNTR"/>
    <property type="match status" value="1"/>
</dbReference>
<evidence type="ECO:0000256" key="1">
    <source>
        <dbReference type="ARBA" id="ARBA00023015"/>
    </source>
</evidence>
<dbReference type="Proteomes" id="UP000005387">
    <property type="component" value="Unassembled WGS sequence"/>
</dbReference>
<dbReference type="PANTHER" id="PTHR38445">
    <property type="entry name" value="HTH-TYPE TRANSCRIPTIONAL REPRESSOR YTRA"/>
    <property type="match status" value="1"/>
</dbReference>
<dbReference type="GO" id="GO:0003677">
    <property type="term" value="F:DNA binding"/>
    <property type="evidence" value="ECO:0007669"/>
    <property type="project" value="UniProtKB-KW"/>
</dbReference>
<dbReference type="Gene3D" id="1.10.10.10">
    <property type="entry name" value="Winged helix-like DNA-binding domain superfamily/Winged helix DNA-binding domain"/>
    <property type="match status" value="1"/>
</dbReference>
<evidence type="ECO:0000313" key="6">
    <source>
        <dbReference type="EMBL" id="EFM08412.1"/>
    </source>
</evidence>
<dbReference type="InterPro" id="IPR036388">
    <property type="entry name" value="WH-like_DNA-bd_sf"/>
</dbReference>